<evidence type="ECO:0000313" key="1">
    <source>
        <dbReference type="EMBL" id="PWN71169.1"/>
    </source>
</evidence>
<dbReference type="AlphaFoldDB" id="A0A316XDD1"/>
<sequence>MEHNDLKIRIWSSVEGLLKLAKIHCWNSISGTIHYIVSDFNEFKGDNYSEHMKCRQRINSSKELFDLDAAVSILLPEYYDLYDVNLYIFRSFKKETIVEIQFYRKSNFDADYFALVKDNPPMFHSKLSLPVYAWEGGKFDVNRESGKGIHHRWKNFLFKTFLYQHKVKGKK</sequence>
<organism evidence="1 2">
    <name type="scientific">Chryseobacterium phosphatilyticum</name>
    <dbReference type="NCBI Taxonomy" id="475075"/>
    <lineage>
        <taxon>Bacteria</taxon>
        <taxon>Pseudomonadati</taxon>
        <taxon>Bacteroidota</taxon>
        <taxon>Flavobacteriia</taxon>
        <taxon>Flavobacteriales</taxon>
        <taxon>Weeksellaceae</taxon>
        <taxon>Chryseobacterium group</taxon>
        <taxon>Chryseobacterium</taxon>
    </lineage>
</organism>
<dbReference type="Proteomes" id="UP000236594">
    <property type="component" value="Unassembled WGS sequence"/>
</dbReference>
<evidence type="ECO:0000313" key="2">
    <source>
        <dbReference type="Proteomes" id="UP000236594"/>
    </source>
</evidence>
<dbReference type="RefSeq" id="WP_103249492.1">
    <property type="nucleotide sequence ID" value="NZ_PPED02000001.1"/>
</dbReference>
<reference evidence="1 2" key="1">
    <citation type="submission" date="2018-04" db="EMBL/GenBank/DDBJ databases">
        <title>Draft Genome Sequence of Phosphate-Solubilizing Chryseobacterium sp. ISE14 that is a Biocontrol and Plant Growth-Promoting Rhizobacterium Isolated from Cucumber.</title>
        <authorList>
            <person name="Jeong J.-J."/>
            <person name="Sang M.K."/>
            <person name="Choi I.-G."/>
            <person name="Kim K.D."/>
        </authorList>
    </citation>
    <scope>NUCLEOTIDE SEQUENCE [LARGE SCALE GENOMIC DNA]</scope>
    <source>
        <strain evidence="1 2">ISE14</strain>
    </source>
</reference>
<protein>
    <submittedName>
        <fullName evidence="1">Uncharacterized protein</fullName>
    </submittedName>
</protein>
<gene>
    <name evidence="1" type="ORF">C1631_000675</name>
</gene>
<name>A0A316XDD1_9FLAO</name>
<proteinExistence type="predicted"/>
<accession>A0A316XDD1</accession>
<keyword evidence="2" id="KW-1185">Reference proteome</keyword>
<dbReference type="EMBL" id="PPED02000001">
    <property type="protein sequence ID" value="PWN71169.1"/>
    <property type="molecule type" value="Genomic_DNA"/>
</dbReference>
<dbReference type="OrthoDB" id="674560at2"/>
<comment type="caution">
    <text evidence="1">The sequence shown here is derived from an EMBL/GenBank/DDBJ whole genome shotgun (WGS) entry which is preliminary data.</text>
</comment>